<evidence type="ECO:0000313" key="2">
    <source>
        <dbReference type="EMBL" id="PQJ66929.1"/>
    </source>
</evidence>
<evidence type="ECO:0000313" key="3">
    <source>
        <dbReference type="Proteomes" id="UP000238730"/>
    </source>
</evidence>
<dbReference type="OrthoDB" id="5825109at2"/>
<feature type="signal peptide" evidence="1">
    <location>
        <begin position="1"/>
        <end position="22"/>
    </location>
</feature>
<evidence type="ECO:0008006" key="4">
    <source>
        <dbReference type="Google" id="ProtNLM"/>
    </source>
</evidence>
<keyword evidence="1" id="KW-0732">Signal</keyword>
<gene>
    <name evidence="2" type="ORF">BTO08_05555</name>
</gene>
<reference evidence="2 3" key="1">
    <citation type="submission" date="2016-12" db="EMBL/GenBank/DDBJ databases">
        <title>Diversity of luminous bacteria.</title>
        <authorList>
            <person name="Yoshizawa S."/>
            <person name="Kogure K."/>
        </authorList>
    </citation>
    <scope>NUCLEOTIDE SEQUENCE [LARGE SCALE GENOMIC DNA]</scope>
    <source>
        <strain evidence="2 3">LC1-200</strain>
    </source>
</reference>
<dbReference type="Proteomes" id="UP000238730">
    <property type="component" value="Unassembled WGS sequence"/>
</dbReference>
<name>A0A2S7VXU5_PHOAN</name>
<accession>A0A2S7VXU5</accession>
<dbReference type="EMBL" id="MSCJ01000001">
    <property type="protein sequence ID" value="PQJ66929.1"/>
    <property type="molecule type" value="Genomic_DNA"/>
</dbReference>
<protein>
    <recommendedName>
        <fullName evidence="4">Lipoprotein</fullName>
    </recommendedName>
</protein>
<sequence length="99" mass="11228">MLRSILITTVFVFMVGCSSHQAQELGLGGGQVNGYAQNMTNAQLCSIYLKERTSNQTRAAIASEWSRRGLSRAYCKEKANEWYLTKFAKWLTLQDTEKK</sequence>
<comment type="caution">
    <text evidence="2">The sequence shown here is derived from an EMBL/GenBank/DDBJ whole genome shotgun (WGS) entry which is preliminary data.</text>
</comment>
<proteinExistence type="predicted"/>
<feature type="chain" id="PRO_5015412987" description="Lipoprotein" evidence="1">
    <location>
        <begin position="23"/>
        <end position="99"/>
    </location>
</feature>
<dbReference type="AlphaFoldDB" id="A0A2S7VXU5"/>
<evidence type="ECO:0000256" key="1">
    <source>
        <dbReference type="SAM" id="SignalP"/>
    </source>
</evidence>
<organism evidence="2 3">
    <name type="scientific">Photobacterium angustum</name>
    <dbReference type="NCBI Taxonomy" id="661"/>
    <lineage>
        <taxon>Bacteria</taxon>
        <taxon>Pseudomonadati</taxon>
        <taxon>Pseudomonadota</taxon>
        <taxon>Gammaproteobacteria</taxon>
        <taxon>Vibrionales</taxon>
        <taxon>Vibrionaceae</taxon>
        <taxon>Photobacterium</taxon>
    </lineage>
</organism>
<dbReference type="PROSITE" id="PS51257">
    <property type="entry name" value="PROKAR_LIPOPROTEIN"/>
    <property type="match status" value="1"/>
</dbReference>